<evidence type="ECO:0000259" key="3">
    <source>
        <dbReference type="Pfam" id="PF00149"/>
    </source>
</evidence>
<dbReference type="PANTHER" id="PTHR11575:SF23">
    <property type="entry name" value="5-NUCLEOTIDASE FAMILY PROTEIN"/>
    <property type="match status" value="1"/>
</dbReference>
<evidence type="ECO:0000256" key="1">
    <source>
        <dbReference type="ARBA" id="ARBA00022729"/>
    </source>
</evidence>
<sequence>MEKISILHTNDLHSHFENWPKVRRFIQERQKNTESESVITIDLGDFSDRWHPLTEASDGQANIALMNQVHYDVVTIGNNEGIGNAKDVLNHLYDDAQFEIVLANLYDKQTLQLPEWASPYKIITSNKGTKVGLIGVTAPFPLTYTPNGWDIRQWMDILPELVQQLRQQVDVLVLLSHLGIMDDYVIAEELPEIDVILGSHTHHLFATGEKENGVQLAAAGKFGYYVGEVTVFLDDTHHILKTTAQTYATSEMLELPEDNEEIFELMEKGQKLLAANKVAWLPQSLTLNPYDDYSLVRETLAAVRQRGNTEVALLNTGLFLGELPAGLVNQEQLHTILPHPMRLIRVTLLGRDVVRMVLEIEKNRLFLRKYPIVGMGFRGKVFGEIIYDGLTYDEANHTVLWKGKPVEPEKEYALTTVDHLMFVPFIPTIEIAGQHEFLFPEFIRTVLGNYLAQKYSFVALEENK</sequence>
<keyword evidence="2" id="KW-0547">Nucleotide-binding</keyword>
<organism evidence="5 6">
    <name type="scientific">Enterococcus saccharolyticus subsp. saccharolyticus ATCC 43076</name>
    <dbReference type="NCBI Taxonomy" id="1139996"/>
    <lineage>
        <taxon>Bacteria</taxon>
        <taxon>Bacillati</taxon>
        <taxon>Bacillota</taxon>
        <taxon>Bacilli</taxon>
        <taxon>Lactobacillales</taxon>
        <taxon>Enterococcaceae</taxon>
        <taxon>Enterococcus</taxon>
    </lineage>
</organism>
<dbReference type="InterPro" id="IPR006179">
    <property type="entry name" value="5_nucleotidase/apyrase"/>
</dbReference>
<dbReference type="PRINTS" id="PR01607">
    <property type="entry name" value="APYRASEFAMLY"/>
</dbReference>
<dbReference type="InterPro" id="IPR006146">
    <property type="entry name" value="5'-Nucleotdase_CS"/>
</dbReference>
<dbReference type="InterPro" id="IPR011240">
    <property type="entry name" value="Pesterase_YunD"/>
</dbReference>
<dbReference type="InterPro" id="IPR004843">
    <property type="entry name" value="Calcineurin-like_PHP"/>
</dbReference>
<dbReference type="PROSITE" id="PS00785">
    <property type="entry name" value="5_NUCLEOTIDASE_1"/>
    <property type="match status" value="1"/>
</dbReference>
<dbReference type="STRING" id="41997.RV16_GL001363"/>
<dbReference type="SUPFAM" id="SSF56300">
    <property type="entry name" value="Metallo-dependent phosphatases"/>
    <property type="match status" value="1"/>
</dbReference>
<dbReference type="InterPro" id="IPR008334">
    <property type="entry name" value="5'-Nucleotdase_C"/>
</dbReference>
<dbReference type="Gene3D" id="3.60.21.10">
    <property type="match status" value="1"/>
</dbReference>
<dbReference type="GO" id="GO:0008253">
    <property type="term" value="F:5'-nucleotidase activity"/>
    <property type="evidence" value="ECO:0007669"/>
    <property type="project" value="TreeGrafter"/>
</dbReference>
<feature type="domain" description="Calcineurin-like phosphoesterase" evidence="3">
    <location>
        <begin position="5"/>
        <end position="203"/>
    </location>
</feature>
<dbReference type="HOGENOM" id="CLU_005854_8_1_9"/>
<dbReference type="GO" id="GO:0008768">
    <property type="term" value="F:UDP-sugar diphosphatase activity"/>
    <property type="evidence" value="ECO:0007669"/>
    <property type="project" value="TreeGrafter"/>
</dbReference>
<dbReference type="EMBL" id="AHYT01000010">
    <property type="protein sequence ID" value="EOT26281.1"/>
    <property type="molecule type" value="Genomic_DNA"/>
</dbReference>
<accession>S0NIL5</accession>
<dbReference type="Gene3D" id="3.90.780.10">
    <property type="entry name" value="5'-Nucleotidase, C-terminal domain"/>
    <property type="match status" value="1"/>
</dbReference>
<keyword evidence="2" id="KW-0378">Hydrolase</keyword>
<dbReference type="Pfam" id="PF00149">
    <property type="entry name" value="Metallophos"/>
    <property type="match status" value="1"/>
</dbReference>
<feature type="domain" description="5'-Nucleotidase C-terminal" evidence="4">
    <location>
        <begin position="302"/>
        <end position="420"/>
    </location>
</feature>
<dbReference type="OrthoDB" id="9793179at2"/>
<name>S0NIL5_9ENTE</name>
<gene>
    <name evidence="5" type="ORF">OMQ_02056</name>
</gene>
<dbReference type="PIRSF" id="PIRSF036361">
    <property type="entry name" value="YunD"/>
    <property type="match status" value="1"/>
</dbReference>
<dbReference type="GO" id="GO:0009166">
    <property type="term" value="P:nucleotide catabolic process"/>
    <property type="evidence" value="ECO:0007669"/>
    <property type="project" value="InterPro"/>
</dbReference>
<dbReference type="SUPFAM" id="SSF55816">
    <property type="entry name" value="5'-nucleotidase (syn. UDP-sugar hydrolase), C-terminal domain"/>
    <property type="match status" value="1"/>
</dbReference>
<dbReference type="InterPro" id="IPR029052">
    <property type="entry name" value="Metallo-depent_PP-like"/>
</dbReference>
<dbReference type="InterPro" id="IPR036907">
    <property type="entry name" value="5'-Nucleotdase_C_sf"/>
</dbReference>
<keyword evidence="6" id="KW-1185">Reference proteome</keyword>
<dbReference type="AlphaFoldDB" id="S0NIL5"/>
<comment type="caution">
    <text evidence="5">The sequence shown here is derived from an EMBL/GenBank/DDBJ whole genome shotgun (WGS) entry which is preliminary data.</text>
</comment>
<dbReference type="CDD" id="cd00845">
    <property type="entry name" value="MPP_UshA_N_like"/>
    <property type="match status" value="1"/>
</dbReference>
<dbReference type="PANTHER" id="PTHR11575">
    <property type="entry name" value="5'-NUCLEOTIDASE-RELATED"/>
    <property type="match status" value="1"/>
</dbReference>
<proteinExistence type="inferred from homology"/>
<evidence type="ECO:0000313" key="5">
    <source>
        <dbReference type="EMBL" id="EOT26281.1"/>
    </source>
</evidence>
<dbReference type="GO" id="GO:0030288">
    <property type="term" value="C:outer membrane-bounded periplasmic space"/>
    <property type="evidence" value="ECO:0007669"/>
    <property type="project" value="TreeGrafter"/>
</dbReference>
<dbReference type="Pfam" id="PF02872">
    <property type="entry name" value="5_nucleotid_C"/>
    <property type="match status" value="1"/>
</dbReference>
<dbReference type="GO" id="GO:0046872">
    <property type="term" value="F:metal ion binding"/>
    <property type="evidence" value="ECO:0007669"/>
    <property type="project" value="InterPro"/>
</dbReference>
<dbReference type="GO" id="GO:0000166">
    <property type="term" value="F:nucleotide binding"/>
    <property type="evidence" value="ECO:0007669"/>
    <property type="project" value="UniProtKB-KW"/>
</dbReference>
<dbReference type="PATRIC" id="fig|1139996.3.peg.2020"/>
<evidence type="ECO:0000259" key="4">
    <source>
        <dbReference type="Pfam" id="PF02872"/>
    </source>
</evidence>
<dbReference type="Proteomes" id="UP000014136">
    <property type="component" value="Unassembled WGS sequence"/>
</dbReference>
<reference evidence="5 6" key="1">
    <citation type="submission" date="2013-03" db="EMBL/GenBank/DDBJ databases">
        <title>The Genome Sequence of Enterococcus saccharolyticus ATCC_43076 (Illumina only assembly).</title>
        <authorList>
            <consortium name="The Broad Institute Genomics Platform"/>
            <consortium name="The Broad Institute Genome Sequencing Center for Infectious Disease"/>
            <person name="Earl A."/>
            <person name="Russ C."/>
            <person name="Gilmore M."/>
            <person name="Surin D."/>
            <person name="Walker B."/>
            <person name="Young S."/>
            <person name="Zeng Q."/>
            <person name="Gargeya S."/>
            <person name="Fitzgerald M."/>
            <person name="Haas B."/>
            <person name="Abouelleil A."/>
            <person name="Allen A.W."/>
            <person name="Alvarado L."/>
            <person name="Arachchi H.M."/>
            <person name="Berlin A.M."/>
            <person name="Chapman S.B."/>
            <person name="Gainer-Dewar J."/>
            <person name="Goldberg J."/>
            <person name="Griggs A."/>
            <person name="Gujja S."/>
            <person name="Hansen M."/>
            <person name="Howarth C."/>
            <person name="Imamovic A."/>
            <person name="Ireland A."/>
            <person name="Larimer J."/>
            <person name="McCowan C."/>
            <person name="Murphy C."/>
            <person name="Pearson M."/>
            <person name="Poon T.W."/>
            <person name="Priest M."/>
            <person name="Roberts A."/>
            <person name="Saif S."/>
            <person name="Shea T."/>
            <person name="Sisk P."/>
            <person name="Sykes S."/>
            <person name="Wortman J."/>
            <person name="Nusbaum C."/>
            <person name="Birren B."/>
        </authorList>
    </citation>
    <scope>NUCLEOTIDE SEQUENCE [LARGE SCALE GENOMIC DNA]</scope>
    <source>
        <strain evidence="5 6">ATCC 43076</strain>
    </source>
</reference>
<evidence type="ECO:0000313" key="6">
    <source>
        <dbReference type="Proteomes" id="UP000014136"/>
    </source>
</evidence>
<keyword evidence="1" id="KW-0732">Signal</keyword>
<dbReference type="RefSeq" id="WP_016175818.1">
    <property type="nucleotide sequence ID" value="NZ_KE136390.1"/>
</dbReference>
<dbReference type="eggNOG" id="COG0737">
    <property type="taxonomic scope" value="Bacteria"/>
</dbReference>
<comment type="similarity">
    <text evidence="2">Belongs to the 5'-nucleotidase family.</text>
</comment>
<protein>
    <submittedName>
        <fullName evidence="5">Ser/Thr protein phosphatase</fullName>
    </submittedName>
</protein>
<evidence type="ECO:0000256" key="2">
    <source>
        <dbReference type="RuleBase" id="RU362119"/>
    </source>
</evidence>